<dbReference type="PANTHER" id="PTHR45453:SF2">
    <property type="entry name" value="HISTIDINE KINASE"/>
    <property type="match status" value="1"/>
</dbReference>
<evidence type="ECO:0000256" key="8">
    <source>
        <dbReference type="ARBA" id="ARBA00022741"/>
    </source>
</evidence>
<evidence type="ECO:0000256" key="12">
    <source>
        <dbReference type="ARBA" id="ARBA00023012"/>
    </source>
</evidence>
<evidence type="ECO:0000256" key="7">
    <source>
        <dbReference type="ARBA" id="ARBA00022692"/>
    </source>
</evidence>
<dbReference type="InterPro" id="IPR005467">
    <property type="entry name" value="His_kinase_dom"/>
</dbReference>
<dbReference type="Proteomes" id="UP000257014">
    <property type="component" value="Unassembled WGS sequence"/>
</dbReference>
<evidence type="ECO:0000256" key="14">
    <source>
        <dbReference type="SAM" id="Phobius"/>
    </source>
</evidence>
<dbReference type="PATRIC" id="fig|301148.3.peg.3316"/>
<evidence type="ECO:0000256" key="9">
    <source>
        <dbReference type="ARBA" id="ARBA00022777"/>
    </source>
</evidence>
<dbReference type="GO" id="GO:0005886">
    <property type="term" value="C:plasma membrane"/>
    <property type="evidence" value="ECO:0007669"/>
    <property type="project" value="UniProtKB-SubCell"/>
</dbReference>
<reference evidence="17 19" key="2">
    <citation type="submission" date="2018-03" db="EMBL/GenBank/DDBJ databases">
        <authorList>
            <person name="Keele B.F."/>
        </authorList>
    </citation>
    <scope>NUCLEOTIDE SEQUENCE [LARGE SCALE GENOMIC DNA]</scope>
    <source>
        <strain evidence="17">ZCTH4_d</strain>
    </source>
</reference>
<dbReference type="InterPro" id="IPR004358">
    <property type="entry name" value="Sig_transdc_His_kin-like_C"/>
</dbReference>
<keyword evidence="13 14" id="KW-0472">Membrane</keyword>
<dbReference type="InterPro" id="IPR050351">
    <property type="entry name" value="BphY/WalK/GraS-like"/>
</dbReference>
<dbReference type="SMART" id="SM00387">
    <property type="entry name" value="HATPase_c"/>
    <property type="match status" value="1"/>
</dbReference>
<comment type="subcellular location">
    <subcellularLocation>
        <location evidence="2">Cell membrane</location>
        <topology evidence="2">Multi-pass membrane protein</topology>
    </subcellularLocation>
</comment>
<keyword evidence="12" id="KW-0902">Two-component regulatory system</keyword>
<dbReference type="PANTHER" id="PTHR45453">
    <property type="entry name" value="PHOSPHATE REGULON SENSOR PROTEIN PHOR"/>
    <property type="match status" value="1"/>
</dbReference>
<dbReference type="SUPFAM" id="SSF55874">
    <property type="entry name" value="ATPase domain of HSP90 chaperone/DNA topoisomerase II/histidine kinase"/>
    <property type="match status" value="1"/>
</dbReference>
<evidence type="ECO:0000259" key="15">
    <source>
        <dbReference type="PROSITE" id="PS50109"/>
    </source>
</evidence>
<evidence type="ECO:0000256" key="4">
    <source>
        <dbReference type="ARBA" id="ARBA00022475"/>
    </source>
</evidence>
<evidence type="ECO:0000313" key="19">
    <source>
        <dbReference type="Proteomes" id="UP000257014"/>
    </source>
</evidence>
<evidence type="ECO:0000313" key="16">
    <source>
        <dbReference type="EMBL" id="KYD20049.1"/>
    </source>
</evidence>
<feature type="transmembrane region" description="Helical" evidence="14">
    <location>
        <begin position="12"/>
        <end position="31"/>
    </location>
</feature>
<dbReference type="Gene3D" id="3.30.565.10">
    <property type="entry name" value="Histidine kinase-like ATPase, C-terminal domain"/>
    <property type="match status" value="1"/>
</dbReference>
<dbReference type="RefSeq" id="WP_020154346.1">
    <property type="nucleotide sequence ID" value="NZ_JBAIZG010000043.1"/>
</dbReference>
<dbReference type="EMBL" id="LQYT01000037">
    <property type="protein sequence ID" value="KYD20049.1"/>
    <property type="molecule type" value="Genomic_DNA"/>
</dbReference>
<dbReference type="STRING" id="301148.B4135_0948"/>
<evidence type="ECO:0000313" key="17">
    <source>
        <dbReference type="EMBL" id="REJ28937.1"/>
    </source>
</evidence>
<dbReference type="GO" id="GO:0016036">
    <property type="term" value="P:cellular response to phosphate starvation"/>
    <property type="evidence" value="ECO:0007669"/>
    <property type="project" value="TreeGrafter"/>
</dbReference>
<keyword evidence="9 17" id="KW-0418">Kinase</keyword>
<dbReference type="InterPro" id="IPR003661">
    <property type="entry name" value="HisK_dim/P_dom"/>
</dbReference>
<comment type="caution">
    <text evidence="16">The sequence shown here is derived from an EMBL/GenBank/DDBJ whole genome shotgun (WGS) entry which is preliminary data.</text>
</comment>
<name>A0A150M7E3_9BACI</name>
<evidence type="ECO:0000256" key="11">
    <source>
        <dbReference type="ARBA" id="ARBA00022989"/>
    </source>
</evidence>
<keyword evidence="5" id="KW-0597">Phosphoprotein</keyword>
<dbReference type="InterPro" id="IPR003594">
    <property type="entry name" value="HATPase_dom"/>
</dbReference>
<protein>
    <recommendedName>
        <fullName evidence="3">histidine kinase</fullName>
        <ecNumber evidence="3">2.7.13.3</ecNumber>
    </recommendedName>
</protein>
<gene>
    <name evidence="16" type="ORF">B4135_0948</name>
    <name evidence="17" type="ORF">C6P37_06700</name>
</gene>
<keyword evidence="4" id="KW-1003">Cell membrane</keyword>
<evidence type="ECO:0000256" key="5">
    <source>
        <dbReference type="ARBA" id="ARBA00022553"/>
    </source>
</evidence>
<dbReference type="Proteomes" id="UP000075683">
    <property type="component" value="Unassembled WGS sequence"/>
</dbReference>
<dbReference type="Pfam" id="PF02518">
    <property type="entry name" value="HATPase_c"/>
    <property type="match status" value="1"/>
</dbReference>
<dbReference type="CDD" id="cd00082">
    <property type="entry name" value="HisKA"/>
    <property type="match status" value="1"/>
</dbReference>
<dbReference type="InterPro" id="IPR036890">
    <property type="entry name" value="HATPase_C_sf"/>
</dbReference>
<evidence type="ECO:0000256" key="10">
    <source>
        <dbReference type="ARBA" id="ARBA00022840"/>
    </source>
</evidence>
<dbReference type="EMBL" id="QEWE01000015">
    <property type="protein sequence ID" value="REJ28937.1"/>
    <property type="molecule type" value="Genomic_DNA"/>
</dbReference>
<keyword evidence="11 14" id="KW-1133">Transmembrane helix</keyword>
<keyword evidence="6" id="KW-0808">Transferase</keyword>
<dbReference type="GO" id="GO:0000155">
    <property type="term" value="F:phosphorelay sensor kinase activity"/>
    <property type="evidence" value="ECO:0007669"/>
    <property type="project" value="InterPro"/>
</dbReference>
<dbReference type="PROSITE" id="PS50109">
    <property type="entry name" value="HIS_KIN"/>
    <property type="match status" value="1"/>
</dbReference>
<accession>A0A150M7E3</accession>
<reference evidence="16 18" key="1">
    <citation type="submission" date="2016-01" db="EMBL/GenBank/DDBJ databases">
        <title>Draft Genome Sequences of Seven Thermophilic Sporeformers Isolated from Foods.</title>
        <authorList>
            <person name="Berendsen E.M."/>
            <person name="Wells-Bennik M.H."/>
            <person name="Krawcyk A.O."/>
            <person name="De Jong A."/>
            <person name="Holsappel S."/>
            <person name="Eijlander R.T."/>
            <person name="Kuipers O.P."/>
        </authorList>
    </citation>
    <scope>NUCLEOTIDE SEQUENCE [LARGE SCALE GENOMIC DNA]</scope>
    <source>
        <strain evidence="16 18">B4135</strain>
    </source>
</reference>
<evidence type="ECO:0000256" key="1">
    <source>
        <dbReference type="ARBA" id="ARBA00000085"/>
    </source>
</evidence>
<keyword evidence="10" id="KW-0067">ATP-binding</keyword>
<feature type="domain" description="Histidine kinase" evidence="15">
    <location>
        <begin position="121"/>
        <end position="326"/>
    </location>
</feature>
<dbReference type="PRINTS" id="PR00344">
    <property type="entry name" value="BCTRLSENSOR"/>
</dbReference>
<sequence>MIRKFFLERASWILFFLFVESFFLFIAYLDAAVPFDSILYMVFLSSILFLLFLAFRYRKETEFYRNLEEREGDLDYASVPEGESPFEKIVSEKMQSLLDDYRRKLAKNRLSLEQEKDELLSWIHEMKTPLSAMHLMIDRVADETLRDQLTYEWLRIHLLLDKQLHQKRIATMENDVFIEQVALEPVIFQEIKALRSWCISKGIGFDVSLEAEDVLTDGKWLSFILRQILTNAVKYSESADILIKSDKKGEHVRLEITDFGRGIDPRDLPRIFDKGFTSAKDHQNSGATGMGLYLAKKAADFLHIRIDVKSKPGEGTTFILTFPKKNEFVRLAGM</sequence>
<evidence type="ECO:0000256" key="6">
    <source>
        <dbReference type="ARBA" id="ARBA00022679"/>
    </source>
</evidence>
<organism evidence="16 18">
    <name type="scientific">Caldibacillus debilis</name>
    <dbReference type="NCBI Taxonomy" id="301148"/>
    <lineage>
        <taxon>Bacteria</taxon>
        <taxon>Bacillati</taxon>
        <taxon>Bacillota</taxon>
        <taxon>Bacilli</taxon>
        <taxon>Bacillales</taxon>
        <taxon>Bacillaceae</taxon>
        <taxon>Caldibacillus</taxon>
    </lineage>
</organism>
<dbReference type="AlphaFoldDB" id="A0A150M7E3"/>
<evidence type="ECO:0000256" key="2">
    <source>
        <dbReference type="ARBA" id="ARBA00004651"/>
    </source>
</evidence>
<evidence type="ECO:0000256" key="13">
    <source>
        <dbReference type="ARBA" id="ARBA00023136"/>
    </source>
</evidence>
<keyword evidence="8" id="KW-0547">Nucleotide-binding</keyword>
<dbReference type="EC" id="2.7.13.3" evidence="3"/>
<evidence type="ECO:0000313" key="18">
    <source>
        <dbReference type="Proteomes" id="UP000075683"/>
    </source>
</evidence>
<dbReference type="GO" id="GO:0004721">
    <property type="term" value="F:phosphoprotein phosphatase activity"/>
    <property type="evidence" value="ECO:0007669"/>
    <property type="project" value="TreeGrafter"/>
</dbReference>
<keyword evidence="7 14" id="KW-0812">Transmembrane</keyword>
<proteinExistence type="predicted"/>
<dbReference type="OrthoDB" id="9780487at2"/>
<evidence type="ECO:0000256" key="3">
    <source>
        <dbReference type="ARBA" id="ARBA00012438"/>
    </source>
</evidence>
<feature type="transmembrane region" description="Helical" evidence="14">
    <location>
        <begin position="37"/>
        <end position="55"/>
    </location>
</feature>
<dbReference type="GO" id="GO:0005524">
    <property type="term" value="F:ATP binding"/>
    <property type="evidence" value="ECO:0007669"/>
    <property type="project" value="UniProtKB-KW"/>
</dbReference>
<comment type="catalytic activity">
    <reaction evidence="1">
        <text>ATP + protein L-histidine = ADP + protein N-phospho-L-histidine.</text>
        <dbReference type="EC" id="2.7.13.3"/>
    </reaction>
</comment>